<dbReference type="InterPro" id="IPR004638">
    <property type="entry name" value="EmrB-like"/>
</dbReference>
<keyword evidence="6 7" id="KW-0472">Membrane</keyword>
<dbReference type="InterPro" id="IPR036259">
    <property type="entry name" value="MFS_trans_sf"/>
</dbReference>
<evidence type="ECO:0000256" key="1">
    <source>
        <dbReference type="ARBA" id="ARBA00004651"/>
    </source>
</evidence>
<feature type="transmembrane region" description="Helical" evidence="7">
    <location>
        <begin position="300"/>
        <end position="320"/>
    </location>
</feature>
<evidence type="ECO:0000256" key="7">
    <source>
        <dbReference type="SAM" id="Phobius"/>
    </source>
</evidence>
<feature type="transmembrane region" description="Helical" evidence="7">
    <location>
        <begin position="167"/>
        <end position="189"/>
    </location>
</feature>
<dbReference type="InterPro" id="IPR020846">
    <property type="entry name" value="MFS_dom"/>
</dbReference>
<gene>
    <name evidence="9" type="primary">mdtD</name>
    <name evidence="9" type="ORF">GCM10023211_16670</name>
</gene>
<dbReference type="RefSeq" id="WP_345491002.1">
    <property type="nucleotide sequence ID" value="NZ_BAABHY010000002.1"/>
</dbReference>
<keyword evidence="4 7" id="KW-0812">Transmembrane</keyword>
<evidence type="ECO:0000256" key="3">
    <source>
        <dbReference type="ARBA" id="ARBA00022475"/>
    </source>
</evidence>
<dbReference type="EMBL" id="BAABHY010000002">
    <property type="protein sequence ID" value="GAA5111330.1"/>
    <property type="molecule type" value="Genomic_DNA"/>
</dbReference>
<comment type="caution">
    <text evidence="9">The sequence shown here is derived from an EMBL/GenBank/DDBJ whole genome shotgun (WGS) entry which is preliminary data.</text>
</comment>
<dbReference type="InterPro" id="IPR011701">
    <property type="entry name" value="MFS"/>
</dbReference>
<feature type="transmembrane region" description="Helical" evidence="7">
    <location>
        <begin position="201"/>
        <end position="221"/>
    </location>
</feature>
<evidence type="ECO:0000256" key="2">
    <source>
        <dbReference type="ARBA" id="ARBA00022448"/>
    </source>
</evidence>
<organism evidence="9 10">
    <name type="scientific">Orbus sasakiae</name>
    <dbReference type="NCBI Taxonomy" id="1078475"/>
    <lineage>
        <taxon>Bacteria</taxon>
        <taxon>Pseudomonadati</taxon>
        <taxon>Pseudomonadota</taxon>
        <taxon>Gammaproteobacteria</taxon>
        <taxon>Orbales</taxon>
        <taxon>Orbaceae</taxon>
        <taxon>Orbus</taxon>
    </lineage>
</organism>
<proteinExistence type="predicted"/>
<dbReference type="Gene3D" id="1.20.1720.10">
    <property type="entry name" value="Multidrug resistance protein D"/>
    <property type="match status" value="1"/>
</dbReference>
<keyword evidence="10" id="KW-1185">Reference proteome</keyword>
<dbReference type="SUPFAM" id="SSF103473">
    <property type="entry name" value="MFS general substrate transporter"/>
    <property type="match status" value="1"/>
</dbReference>
<dbReference type="PANTHER" id="PTHR42718:SF46">
    <property type="entry name" value="BLR6921 PROTEIN"/>
    <property type="match status" value="1"/>
</dbReference>
<comment type="subcellular location">
    <subcellularLocation>
        <location evidence="1">Cell membrane</location>
        <topology evidence="1">Multi-pass membrane protein</topology>
    </subcellularLocation>
</comment>
<accession>A0ABP9N7P5</accession>
<keyword evidence="3" id="KW-1003">Cell membrane</keyword>
<feature type="transmembrane region" description="Helical" evidence="7">
    <location>
        <begin position="258"/>
        <end position="280"/>
    </location>
</feature>
<keyword evidence="5 7" id="KW-1133">Transmembrane helix</keyword>
<evidence type="ECO:0000313" key="9">
    <source>
        <dbReference type="EMBL" id="GAA5111330.1"/>
    </source>
</evidence>
<dbReference type="PANTHER" id="PTHR42718">
    <property type="entry name" value="MAJOR FACILITATOR SUPERFAMILY MULTIDRUG TRANSPORTER MFSC"/>
    <property type="match status" value="1"/>
</dbReference>
<feature type="transmembrane region" description="Helical" evidence="7">
    <location>
        <begin position="227"/>
        <end position="246"/>
    </location>
</feature>
<feature type="transmembrane region" description="Helical" evidence="7">
    <location>
        <begin position="332"/>
        <end position="350"/>
    </location>
</feature>
<dbReference type="Gene3D" id="1.20.1250.20">
    <property type="entry name" value="MFS general substrate transporter like domains"/>
    <property type="match status" value="1"/>
</dbReference>
<evidence type="ECO:0000313" key="10">
    <source>
        <dbReference type="Proteomes" id="UP001500171"/>
    </source>
</evidence>
<sequence length="467" mass="50669">MTDNQSISPLMYKMMPWIAAMAFFMQTLDTSILNTALPSIASELNESPLNMQSAVISYALAVALFIPVSGFFSDRFGTRNVFMAAVLLFSIGSLLCALSSSLIMLDISRVIQGIGGAMMVPVSRLALIKSFKRSDFLAALNASTIPGLIGPVIGPVLGGYLVQVASWHWIFLINIPIGLMGIVAGWKFMPNIKGARSRFDGVGVLCISIAMISATLALEFINEGMNIYYSLILFIGCLVLLILYVGHAKRVSSPIFPIVLFNIHTFRIGIIGNLISRLGISAAPFLMPLLLQVAFGYSAIHAGLMLMPMAIASLVMKTFVQPILRYFGYRHVLMINTLIVGVIITMMSLLNKDSPIILFAGLLFCLGATNSLQFTSMNSITLADLPPDLTSSGNSLMAVNQQLAISFGIACGAVLVRLFSYQSEMINHDIANAFKMSFLVLGIITCLSSLIFRRLYPQDGKNLTAKE</sequence>
<evidence type="ECO:0000256" key="4">
    <source>
        <dbReference type="ARBA" id="ARBA00022692"/>
    </source>
</evidence>
<name>A0ABP9N7P5_9GAMM</name>
<evidence type="ECO:0000259" key="8">
    <source>
        <dbReference type="PROSITE" id="PS50850"/>
    </source>
</evidence>
<feature type="transmembrane region" description="Helical" evidence="7">
    <location>
        <begin position="433"/>
        <end position="452"/>
    </location>
</feature>
<dbReference type="CDD" id="cd17503">
    <property type="entry name" value="MFS_LmrB_MDR_like"/>
    <property type="match status" value="1"/>
</dbReference>
<feature type="transmembrane region" description="Helical" evidence="7">
    <location>
        <begin position="403"/>
        <end position="421"/>
    </location>
</feature>
<feature type="transmembrane region" description="Helical" evidence="7">
    <location>
        <begin position="54"/>
        <end position="72"/>
    </location>
</feature>
<feature type="transmembrane region" description="Helical" evidence="7">
    <location>
        <begin position="356"/>
        <end position="382"/>
    </location>
</feature>
<dbReference type="NCBIfam" id="TIGR00711">
    <property type="entry name" value="efflux_EmrB"/>
    <property type="match status" value="1"/>
</dbReference>
<evidence type="ECO:0000256" key="6">
    <source>
        <dbReference type="ARBA" id="ARBA00023136"/>
    </source>
</evidence>
<dbReference type="PROSITE" id="PS50850">
    <property type="entry name" value="MFS"/>
    <property type="match status" value="1"/>
</dbReference>
<protein>
    <submittedName>
        <fullName evidence="9">Multidrug transporter subunit MdtD</fullName>
    </submittedName>
</protein>
<dbReference type="Pfam" id="PF07690">
    <property type="entry name" value="MFS_1"/>
    <property type="match status" value="1"/>
</dbReference>
<feature type="domain" description="Major facilitator superfamily (MFS) profile" evidence="8">
    <location>
        <begin position="15"/>
        <end position="460"/>
    </location>
</feature>
<feature type="transmembrane region" description="Helical" evidence="7">
    <location>
        <begin position="81"/>
        <end position="104"/>
    </location>
</feature>
<evidence type="ECO:0000256" key="5">
    <source>
        <dbReference type="ARBA" id="ARBA00022989"/>
    </source>
</evidence>
<keyword evidence="2" id="KW-0813">Transport</keyword>
<reference evidence="10" key="1">
    <citation type="journal article" date="2019" name="Int. J. Syst. Evol. Microbiol.">
        <title>The Global Catalogue of Microorganisms (GCM) 10K type strain sequencing project: providing services to taxonomists for standard genome sequencing and annotation.</title>
        <authorList>
            <consortium name="The Broad Institute Genomics Platform"/>
            <consortium name="The Broad Institute Genome Sequencing Center for Infectious Disease"/>
            <person name="Wu L."/>
            <person name="Ma J."/>
        </authorList>
    </citation>
    <scope>NUCLEOTIDE SEQUENCE [LARGE SCALE GENOMIC DNA]</scope>
    <source>
        <strain evidence="10">JCM 18050</strain>
    </source>
</reference>
<feature type="transmembrane region" description="Helical" evidence="7">
    <location>
        <begin position="139"/>
        <end position="161"/>
    </location>
</feature>
<dbReference type="Proteomes" id="UP001500171">
    <property type="component" value="Unassembled WGS sequence"/>
</dbReference>